<organism evidence="4">
    <name type="scientific">Gongylonema pulchrum</name>
    <dbReference type="NCBI Taxonomy" id="637853"/>
    <lineage>
        <taxon>Eukaryota</taxon>
        <taxon>Metazoa</taxon>
        <taxon>Ecdysozoa</taxon>
        <taxon>Nematoda</taxon>
        <taxon>Chromadorea</taxon>
        <taxon>Rhabditida</taxon>
        <taxon>Spirurina</taxon>
        <taxon>Spiruromorpha</taxon>
        <taxon>Spiruroidea</taxon>
        <taxon>Gongylonematidae</taxon>
        <taxon>Gongylonema</taxon>
    </lineage>
</organism>
<reference evidence="2 3" key="2">
    <citation type="submission" date="2018-11" db="EMBL/GenBank/DDBJ databases">
        <authorList>
            <consortium name="Pathogen Informatics"/>
        </authorList>
    </citation>
    <scope>NUCLEOTIDE SEQUENCE [LARGE SCALE GENOMIC DNA]</scope>
</reference>
<evidence type="ECO:0000313" key="4">
    <source>
        <dbReference type="WBParaSite" id="GPUH_0000025101-mRNA-1"/>
    </source>
</evidence>
<dbReference type="WBParaSite" id="GPUH_0000025101-mRNA-1">
    <property type="protein sequence ID" value="GPUH_0000025101-mRNA-1"/>
    <property type="gene ID" value="GPUH_0000025101"/>
</dbReference>
<keyword evidence="3" id="KW-1185">Reference proteome</keyword>
<evidence type="ECO:0000313" key="3">
    <source>
        <dbReference type="Proteomes" id="UP000271098"/>
    </source>
</evidence>
<name>A0A183CUW1_9BILA</name>
<gene>
    <name evidence="2" type="ORF">GPUH_LOCUS252</name>
</gene>
<dbReference type="EMBL" id="UYRT01000193">
    <property type="protein sequence ID" value="VDK27688.1"/>
    <property type="molecule type" value="Genomic_DNA"/>
</dbReference>
<evidence type="ECO:0000256" key="1">
    <source>
        <dbReference type="SAM" id="MobiDB-lite"/>
    </source>
</evidence>
<dbReference type="Proteomes" id="UP000271098">
    <property type="component" value="Unassembled WGS sequence"/>
</dbReference>
<accession>A0A183CUW1</accession>
<reference evidence="4" key="1">
    <citation type="submission" date="2016-06" db="UniProtKB">
        <authorList>
            <consortium name="WormBaseParasite"/>
        </authorList>
    </citation>
    <scope>IDENTIFICATION</scope>
</reference>
<dbReference type="AlphaFoldDB" id="A0A183CUW1"/>
<evidence type="ECO:0000313" key="2">
    <source>
        <dbReference type="EMBL" id="VDK27688.1"/>
    </source>
</evidence>
<protein>
    <submittedName>
        <fullName evidence="2 4">Uncharacterized protein</fullName>
    </submittedName>
</protein>
<feature type="region of interest" description="Disordered" evidence="1">
    <location>
        <begin position="82"/>
        <end position="117"/>
    </location>
</feature>
<proteinExistence type="predicted"/>
<sequence length="117" mass="12872">MPHLALEHFNRSKTVPKPVRPPHLDAKSIAILIAPSDRECLVRKTTILRPTRPPPPPPPAACARTALHQAMPQIHTISCSSLLKQPPPLPVKPQSPLLEAPGTSDDIYELPNTVRKR</sequence>